<dbReference type="InterPro" id="IPR001173">
    <property type="entry name" value="Glyco_trans_2-like"/>
</dbReference>
<dbReference type="GO" id="GO:0016740">
    <property type="term" value="F:transferase activity"/>
    <property type="evidence" value="ECO:0007669"/>
    <property type="project" value="UniProtKB-KW"/>
</dbReference>
<dbReference type="RefSeq" id="WP_147923468.1">
    <property type="nucleotide sequence ID" value="NZ_VRTY01000098.1"/>
</dbReference>
<dbReference type="PANTHER" id="PTHR43179:SF7">
    <property type="entry name" value="RHAMNOSYLTRANSFERASE WBBL"/>
    <property type="match status" value="1"/>
</dbReference>
<feature type="domain" description="Glycosyltransferase 2-like" evidence="1">
    <location>
        <begin position="11"/>
        <end position="144"/>
    </location>
</feature>
<proteinExistence type="predicted"/>
<sequence length="217" mass="25294">MYFYFYQMDVSVIILNFNTFDLTSACLRSVYKHTANVRFEVIVVDNGSTECYPCRFKEEFPEIILVESKTNLGFAKGNNLGLQFATGTSFLLLNSDTELLNNAIKLAFDRLKQAPEAACVAGKLFYQNGQVQHNIQRFPAISLLLIEILRLFHLLSPEKRGEILLGGYFSYQKEIYADWSWATFLMMRRELLTEFPGAKLHEDFFMYEEDKQWCYFL</sequence>
<keyword evidence="3" id="KW-1185">Reference proteome</keyword>
<protein>
    <submittedName>
        <fullName evidence="2">Glycosyltransferase family 2 protein</fullName>
    </submittedName>
</protein>
<dbReference type="AlphaFoldDB" id="A0A5C8J5W6"/>
<dbReference type="OrthoDB" id="9771846at2"/>
<reference evidence="2 3" key="1">
    <citation type="submission" date="2019-08" db="EMBL/GenBank/DDBJ databases">
        <authorList>
            <person name="Shi S."/>
        </authorList>
    </citation>
    <scope>NUCLEOTIDE SEQUENCE [LARGE SCALE GENOMIC DNA]</scope>
    <source>
        <strain evidence="2 3">GY10130</strain>
    </source>
</reference>
<comment type="caution">
    <text evidence="2">The sequence shown here is derived from an EMBL/GenBank/DDBJ whole genome shotgun (WGS) entry which is preliminary data.</text>
</comment>
<dbReference type="SUPFAM" id="SSF53448">
    <property type="entry name" value="Nucleotide-diphospho-sugar transferases"/>
    <property type="match status" value="1"/>
</dbReference>
<dbReference type="CDD" id="cd04186">
    <property type="entry name" value="GT_2_like_c"/>
    <property type="match status" value="1"/>
</dbReference>
<organism evidence="2 3">
    <name type="scientific">Pontibacter qinzhouensis</name>
    <dbReference type="NCBI Taxonomy" id="2603253"/>
    <lineage>
        <taxon>Bacteria</taxon>
        <taxon>Pseudomonadati</taxon>
        <taxon>Bacteroidota</taxon>
        <taxon>Cytophagia</taxon>
        <taxon>Cytophagales</taxon>
        <taxon>Hymenobacteraceae</taxon>
        <taxon>Pontibacter</taxon>
    </lineage>
</organism>
<evidence type="ECO:0000313" key="2">
    <source>
        <dbReference type="EMBL" id="TXK32791.1"/>
    </source>
</evidence>
<evidence type="ECO:0000259" key="1">
    <source>
        <dbReference type="Pfam" id="PF00535"/>
    </source>
</evidence>
<dbReference type="Pfam" id="PF00535">
    <property type="entry name" value="Glycos_transf_2"/>
    <property type="match status" value="1"/>
</dbReference>
<accession>A0A5C8J5W6</accession>
<dbReference type="PANTHER" id="PTHR43179">
    <property type="entry name" value="RHAMNOSYLTRANSFERASE WBBL"/>
    <property type="match status" value="1"/>
</dbReference>
<gene>
    <name evidence="2" type="ORF">FVR03_19595</name>
</gene>
<evidence type="ECO:0000313" key="3">
    <source>
        <dbReference type="Proteomes" id="UP000321926"/>
    </source>
</evidence>
<dbReference type="Gene3D" id="3.90.550.10">
    <property type="entry name" value="Spore Coat Polysaccharide Biosynthesis Protein SpsA, Chain A"/>
    <property type="match status" value="1"/>
</dbReference>
<keyword evidence="2" id="KW-0808">Transferase</keyword>
<dbReference type="Proteomes" id="UP000321926">
    <property type="component" value="Unassembled WGS sequence"/>
</dbReference>
<dbReference type="EMBL" id="VRTY01000098">
    <property type="protein sequence ID" value="TXK32791.1"/>
    <property type="molecule type" value="Genomic_DNA"/>
</dbReference>
<dbReference type="InterPro" id="IPR029044">
    <property type="entry name" value="Nucleotide-diphossugar_trans"/>
</dbReference>
<name>A0A5C8J5W6_9BACT</name>